<dbReference type="FunFam" id="3.40.50.620:FF:000145">
    <property type="entry name" value="ATP-binding domain containing protein"/>
    <property type="match status" value="1"/>
</dbReference>
<dbReference type="FunFam" id="3.90.1490.10:FF:000001">
    <property type="entry name" value="Diphthine--ammonia ligase"/>
    <property type="match status" value="1"/>
</dbReference>
<dbReference type="InterPro" id="IPR014729">
    <property type="entry name" value="Rossmann-like_a/b/a_fold"/>
</dbReference>
<dbReference type="GO" id="GO:0017183">
    <property type="term" value="P:protein histidyl modification to diphthamide"/>
    <property type="evidence" value="ECO:0007669"/>
    <property type="project" value="TreeGrafter"/>
</dbReference>
<dbReference type="STRING" id="1230383.A0A1M8A8L3"/>
<dbReference type="NCBIfam" id="TIGR00290">
    <property type="entry name" value="MJ0570_dom"/>
    <property type="match status" value="1"/>
</dbReference>
<feature type="domain" description="Diphthamide synthase" evidence="10">
    <location>
        <begin position="1"/>
        <end position="76"/>
    </location>
</feature>
<comment type="pathway">
    <text evidence="1">Protein modification; peptidyl-diphthamide biosynthesis.</text>
</comment>
<evidence type="ECO:0000256" key="3">
    <source>
        <dbReference type="ARBA" id="ARBA00018426"/>
    </source>
</evidence>
<evidence type="ECO:0000256" key="8">
    <source>
        <dbReference type="ARBA" id="ARBA00031552"/>
    </source>
</evidence>
<dbReference type="InterPro" id="IPR035959">
    <property type="entry name" value="RutC-like_sf"/>
</dbReference>
<evidence type="ECO:0000256" key="5">
    <source>
        <dbReference type="ARBA" id="ARBA00022741"/>
    </source>
</evidence>
<dbReference type="PANTHER" id="PTHR12196:SF2">
    <property type="entry name" value="DIPHTHINE--AMMONIA LIGASE"/>
    <property type="match status" value="1"/>
</dbReference>
<evidence type="ECO:0000313" key="11">
    <source>
        <dbReference type="EMBL" id="SHO78790.1"/>
    </source>
</evidence>
<dbReference type="CDD" id="cd01994">
    <property type="entry name" value="AANH_PF0828-like"/>
    <property type="match status" value="1"/>
</dbReference>
<dbReference type="Gene3D" id="3.90.1490.10">
    <property type="entry name" value="putative n-type atp pyrophosphatase, domain 2"/>
    <property type="match status" value="1"/>
</dbReference>
<dbReference type="Gene3D" id="3.30.1330.40">
    <property type="entry name" value="RutC-like"/>
    <property type="match status" value="2"/>
</dbReference>
<dbReference type="PANTHER" id="PTHR12196">
    <property type="entry name" value="DOMAIN OF UNKNOWN FUNCTION 71 DUF71 -CONTAINING PROTEIN"/>
    <property type="match status" value="1"/>
</dbReference>
<keyword evidence="5" id="KW-0547">Nucleotide-binding</keyword>
<evidence type="ECO:0000259" key="10">
    <source>
        <dbReference type="Pfam" id="PF01902"/>
    </source>
</evidence>
<dbReference type="Pfam" id="PF01902">
    <property type="entry name" value="Diphthami_syn_2"/>
    <property type="match status" value="2"/>
</dbReference>
<evidence type="ECO:0000256" key="2">
    <source>
        <dbReference type="ARBA" id="ARBA00012089"/>
    </source>
</evidence>
<dbReference type="SUPFAM" id="SSF52402">
    <property type="entry name" value="Adenine nucleotide alpha hydrolases-like"/>
    <property type="match status" value="1"/>
</dbReference>
<gene>
    <name evidence="11" type="ORF">MSYG_3138</name>
</gene>
<dbReference type="EMBL" id="LT671824">
    <property type="protein sequence ID" value="SHO78790.1"/>
    <property type="molecule type" value="Genomic_DNA"/>
</dbReference>
<dbReference type="Gene3D" id="3.40.50.620">
    <property type="entry name" value="HUPs"/>
    <property type="match status" value="1"/>
</dbReference>
<evidence type="ECO:0000256" key="6">
    <source>
        <dbReference type="ARBA" id="ARBA00022840"/>
    </source>
</evidence>
<dbReference type="VEuPathDB" id="FungiDB:MSYG_3138"/>
<dbReference type="OMA" id="HCRLAQS"/>
<keyword evidence="6" id="KW-0067">ATP-binding</keyword>
<reference evidence="12" key="1">
    <citation type="journal article" date="2017" name="Nucleic Acids Res.">
        <title>Proteogenomics produces comprehensive and highly accurate protein-coding gene annotation in a complete genome assembly of Malassezia sympodialis.</title>
        <authorList>
            <person name="Zhu Y."/>
            <person name="Engstroem P.G."/>
            <person name="Tellgren-Roth C."/>
            <person name="Baudo C.D."/>
            <person name="Kennell J.C."/>
            <person name="Sun S."/>
            <person name="Billmyre R.B."/>
            <person name="Schroeder M.S."/>
            <person name="Andersson A."/>
            <person name="Holm T."/>
            <person name="Sigurgeirsson B."/>
            <person name="Wu G."/>
            <person name="Sankaranarayanan S.R."/>
            <person name="Siddharthan R."/>
            <person name="Sanyal K."/>
            <person name="Lundeberg J."/>
            <person name="Nystedt B."/>
            <person name="Boekhout T."/>
            <person name="Dawson T.L. Jr."/>
            <person name="Heitman J."/>
            <person name="Scheynius A."/>
            <person name="Lehtioe J."/>
        </authorList>
    </citation>
    <scope>NUCLEOTIDE SEQUENCE [LARGE SCALE GENOMIC DNA]</scope>
    <source>
        <strain evidence="12">ATCC 42132</strain>
    </source>
</reference>
<evidence type="ECO:0000313" key="12">
    <source>
        <dbReference type="Proteomes" id="UP000186303"/>
    </source>
</evidence>
<accession>A0A1M8A8L3</accession>
<keyword evidence="12" id="KW-1185">Reference proteome</keyword>
<dbReference type="AlphaFoldDB" id="A0A1M8A8L3"/>
<feature type="domain" description="Diphthamide synthase" evidence="10">
    <location>
        <begin position="95"/>
        <end position="246"/>
    </location>
</feature>
<dbReference type="InterPro" id="IPR006175">
    <property type="entry name" value="YjgF/YER057c/UK114"/>
</dbReference>
<keyword evidence="4" id="KW-0436">Ligase</keyword>
<evidence type="ECO:0000256" key="1">
    <source>
        <dbReference type="ARBA" id="ARBA00005156"/>
    </source>
</evidence>
<dbReference type="InterPro" id="IPR030662">
    <property type="entry name" value="DPH6/MJ0570"/>
</dbReference>
<proteinExistence type="predicted"/>
<name>A0A1M8A8L3_MALS4</name>
<comment type="catalytic activity">
    <reaction evidence="9">
        <text>diphthine-[translation elongation factor 2] + NH4(+) + ATP = diphthamide-[translation elongation factor 2] + AMP + diphosphate + H(+)</text>
        <dbReference type="Rhea" id="RHEA:19753"/>
        <dbReference type="Rhea" id="RHEA-COMP:10172"/>
        <dbReference type="Rhea" id="RHEA-COMP:10174"/>
        <dbReference type="ChEBI" id="CHEBI:15378"/>
        <dbReference type="ChEBI" id="CHEBI:16692"/>
        <dbReference type="ChEBI" id="CHEBI:28938"/>
        <dbReference type="ChEBI" id="CHEBI:30616"/>
        <dbReference type="ChEBI" id="CHEBI:33019"/>
        <dbReference type="ChEBI" id="CHEBI:82696"/>
        <dbReference type="ChEBI" id="CHEBI:456215"/>
        <dbReference type="EC" id="6.3.1.14"/>
    </reaction>
</comment>
<organism evidence="11 12">
    <name type="scientific">Malassezia sympodialis (strain ATCC 42132)</name>
    <name type="common">Atopic eczema-associated yeast</name>
    <dbReference type="NCBI Taxonomy" id="1230383"/>
    <lineage>
        <taxon>Eukaryota</taxon>
        <taxon>Fungi</taxon>
        <taxon>Dikarya</taxon>
        <taxon>Basidiomycota</taxon>
        <taxon>Ustilaginomycotina</taxon>
        <taxon>Malasseziomycetes</taxon>
        <taxon>Malasseziales</taxon>
        <taxon>Malasseziaceae</taxon>
        <taxon>Malassezia</taxon>
    </lineage>
</organism>
<dbReference type="CDD" id="cd06155">
    <property type="entry name" value="eu_AANH_C_1"/>
    <property type="match status" value="1"/>
</dbReference>
<dbReference type="GO" id="GO:0017178">
    <property type="term" value="F:diphthine-ammonia ligase activity"/>
    <property type="evidence" value="ECO:0007669"/>
    <property type="project" value="UniProtKB-EC"/>
</dbReference>
<evidence type="ECO:0000256" key="9">
    <source>
        <dbReference type="ARBA" id="ARBA00048108"/>
    </source>
</evidence>
<dbReference type="Proteomes" id="UP000186303">
    <property type="component" value="Chromosome 4"/>
</dbReference>
<dbReference type="OrthoDB" id="686384at2759"/>
<dbReference type="GO" id="GO:0005524">
    <property type="term" value="F:ATP binding"/>
    <property type="evidence" value="ECO:0007669"/>
    <property type="project" value="UniProtKB-KW"/>
</dbReference>
<dbReference type="Pfam" id="PF01042">
    <property type="entry name" value="Ribonuc_L-PSP"/>
    <property type="match status" value="1"/>
</dbReference>
<protein>
    <recommendedName>
        <fullName evidence="3">Diphthine--ammonia ligase</fullName>
        <ecNumber evidence="2">6.3.1.14</ecNumber>
    </recommendedName>
    <alternativeName>
        <fullName evidence="7">Diphthamide synthase</fullName>
    </alternativeName>
    <alternativeName>
        <fullName evidence="8">Diphthamide synthetase</fullName>
    </alternativeName>
</protein>
<dbReference type="EC" id="6.3.1.14" evidence="2"/>
<sequence length="690" mass="74389">MKVVGLLSGGKDSCFNLCHCVLQGHEIVALATLAPPEGKDEIDSYMYQTVGHDAVHVVAAAMGLPLYRACIRGQPNNQGAIYGARDPTSPAYDAHDETEDLYHLLREVKAHHPDLEGVSVGAILSNYQRVRVEHVVLRPDLQLQPLAYLWQRNQTSLLHEMNASGLDAILIKVAGIGLGERDLGKTLRALTPKLEQLHQLYGAHVCGEGGEYETLSLDSPLFQKRISIDQTEVVMHHDAAFASVSYLRLCQTSLVDKPNYGPKVVRAQLAAPPLLDPLGHASLCAIESAPLTPLNDIAPVTTAPWHPPLSVAARGSWLTIANLCDTASSMSFDESVRDIFARLDSTLHAHGFERTDIAHINVYLSSQAHFAAINAVYRTYFGAAPPSRACIALPVGHGAGVVFDAVACRPAAQSERRSLHVQSRSYWAPANIGPYAQAVGAHGRIYMAGQIGMEPCTLDVPPSPSLQLALALQHQRRIALAVREWDPQGHIEGGVCWLAMQPDCSWSEAVARAWHAGLEESLSPYAHPHAQSIPDDAWLAADPAHVPLLCVYLGRDALPKHATAEWQLTASMPGEEAPPAEAWRGTLVRGGVACTYRVHAQEPYSCGVAVLTPTEAPDSLDEQAHRMLACAARSVHTKLVYRADQGPDAALAHAASVQCADVAMSHIPALGWSWAGEPMCLTSVGALVWT</sequence>
<dbReference type="SUPFAM" id="SSF55298">
    <property type="entry name" value="YjgF-like"/>
    <property type="match status" value="2"/>
</dbReference>
<evidence type="ECO:0000256" key="4">
    <source>
        <dbReference type="ARBA" id="ARBA00022598"/>
    </source>
</evidence>
<dbReference type="InterPro" id="IPR002761">
    <property type="entry name" value="Diphthami_syn_dom"/>
</dbReference>
<evidence type="ECO:0000256" key="7">
    <source>
        <dbReference type="ARBA" id="ARBA00029814"/>
    </source>
</evidence>